<keyword evidence="2" id="KW-0269">Exonuclease</keyword>
<evidence type="ECO:0000256" key="2">
    <source>
        <dbReference type="ARBA" id="ARBA00022839"/>
    </source>
</evidence>
<dbReference type="GO" id="GO:0006259">
    <property type="term" value="P:DNA metabolic process"/>
    <property type="evidence" value="ECO:0007669"/>
    <property type="project" value="UniProtKB-ARBA"/>
</dbReference>
<feature type="domain" description="Exonuclease" evidence="3">
    <location>
        <begin position="30"/>
        <end position="203"/>
    </location>
</feature>
<keyword evidence="1" id="KW-0540">Nuclease</keyword>
<dbReference type="STRING" id="1799789.AX660_06360"/>
<dbReference type="InterPro" id="IPR036397">
    <property type="entry name" value="RNaseH_sf"/>
</dbReference>
<evidence type="ECO:0000259" key="3">
    <source>
        <dbReference type="SMART" id="SM00479"/>
    </source>
</evidence>
<sequence length="220" mass="24446">MNWWHKSKKFLGVSAGIPEKWKNQHWQDVPLLAIDLELTSLDTSVAAITSIGWVSGINGQTDLTSAFYQVINTAEDLQQSPVIHGLTAEHIAQGDALAPALQKLATMLHSHIWVFHHAPLDTQVLSRDMRLLDIPLDGMLSLDTLCLEKYILNRAQAVFSRDSVVLSDCCRRYGFPPAPAHNALDDAMATLQLAFAQLNALKVFPHKVSDLSHCRSLQVY</sequence>
<protein>
    <recommendedName>
        <fullName evidence="3">Exonuclease domain-containing protein</fullName>
    </recommendedName>
</protein>
<dbReference type="InterPro" id="IPR012337">
    <property type="entry name" value="RNaseH-like_sf"/>
</dbReference>
<name>A0A136A381_9ALTE</name>
<dbReference type="AlphaFoldDB" id="A0A136A381"/>
<dbReference type="Proteomes" id="UP000070299">
    <property type="component" value="Unassembled WGS sequence"/>
</dbReference>
<dbReference type="EMBL" id="LSNE01000003">
    <property type="protein sequence ID" value="KXI29664.1"/>
    <property type="molecule type" value="Genomic_DNA"/>
</dbReference>
<dbReference type="CDD" id="cd06127">
    <property type="entry name" value="DEDDh"/>
    <property type="match status" value="1"/>
</dbReference>
<dbReference type="SUPFAM" id="SSF53098">
    <property type="entry name" value="Ribonuclease H-like"/>
    <property type="match status" value="1"/>
</dbReference>
<proteinExistence type="predicted"/>
<evidence type="ECO:0000256" key="1">
    <source>
        <dbReference type="ARBA" id="ARBA00022722"/>
    </source>
</evidence>
<dbReference type="GO" id="GO:0004527">
    <property type="term" value="F:exonuclease activity"/>
    <property type="evidence" value="ECO:0007669"/>
    <property type="project" value="UniProtKB-KW"/>
</dbReference>
<dbReference type="InterPro" id="IPR013520">
    <property type="entry name" value="Ribonucl_H"/>
</dbReference>
<dbReference type="GO" id="GO:0003676">
    <property type="term" value="F:nucleic acid binding"/>
    <property type="evidence" value="ECO:0007669"/>
    <property type="project" value="InterPro"/>
</dbReference>
<organism evidence="4 5">
    <name type="scientific">Paraglaciecola hydrolytica</name>
    <dbReference type="NCBI Taxonomy" id="1799789"/>
    <lineage>
        <taxon>Bacteria</taxon>
        <taxon>Pseudomonadati</taxon>
        <taxon>Pseudomonadota</taxon>
        <taxon>Gammaproteobacteria</taxon>
        <taxon>Alteromonadales</taxon>
        <taxon>Alteromonadaceae</taxon>
        <taxon>Paraglaciecola</taxon>
    </lineage>
</organism>
<keyword evidence="2" id="KW-0378">Hydrolase</keyword>
<gene>
    <name evidence="4" type="ORF">AX660_06360</name>
</gene>
<dbReference type="Pfam" id="PF00929">
    <property type="entry name" value="RNase_T"/>
    <property type="match status" value="1"/>
</dbReference>
<reference evidence="5" key="1">
    <citation type="submission" date="2016-02" db="EMBL/GenBank/DDBJ databases">
        <authorList>
            <person name="Schultz-Johansen M."/>
            <person name="Glaring M.A."/>
            <person name="Bech P.K."/>
            <person name="Stougaard P."/>
        </authorList>
    </citation>
    <scope>NUCLEOTIDE SEQUENCE [LARGE SCALE GENOMIC DNA]</scope>
    <source>
        <strain evidence="5">S66</strain>
    </source>
</reference>
<keyword evidence="5" id="KW-1185">Reference proteome</keyword>
<dbReference type="Gene3D" id="3.30.420.10">
    <property type="entry name" value="Ribonuclease H-like superfamily/Ribonuclease H"/>
    <property type="match status" value="1"/>
</dbReference>
<evidence type="ECO:0000313" key="5">
    <source>
        <dbReference type="Proteomes" id="UP000070299"/>
    </source>
</evidence>
<accession>A0A136A381</accession>
<evidence type="ECO:0000313" key="4">
    <source>
        <dbReference type="EMBL" id="KXI29664.1"/>
    </source>
</evidence>
<comment type="caution">
    <text evidence="4">The sequence shown here is derived from an EMBL/GenBank/DDBJ whole genome shotgun (WGS) entry which is preliminary data.</text>
</comment>
<dbReference type="SMART" id="SM00479">
    <property type="entry name" value="EXOIII"/>
    <property type="match status" value="1"/>
</dbReference>
<dbReference type="RefSeq" id="WP_068372546.1">
    <property type="nucleotide sequence ID" value="NZ_LSNE01000003.1"/>
</dbReference>